<keyword evidence="4 7" id="KW-0472">Membrane</keyword>
<feature type="compositionally biased region" description="Polar residues" evidence="6">
    <location>
        <begin position="447"/>
        <end position="458"/>
    </location>
</feature>
<dbReference type="Pfam" id="PF04576">
    <property type="entry name" value="Zein-binding"/>
    <property type="match status" value="1"/>
</dbReference>
<feature type="coiled-coil region" evidence="5">
    <location>
        <begin position="613"/>
        <end position="640"/>
    </location>
</feature>
<protein>
    <submittedName>
        <fullName evidence="9">Uncharacterized protein MANES_13G047500</fullName>
    </submittedName>
</protein>
<feature type="transmembrane region" description="Helical" evidence="7">
    <location>
        <begin position="6"/>
        <end position="28"/>
    </location>
</feature>
<organism evidence="9">
    <name type="scientific">Rhizophora mucronata</name>
    <name type="common">Asiatic mangrove</name>
    <dbReference type="NCBI Taxonomy" id="61149"/>
    <lineage>
        <taxon>Eukaryota</taxon>
        <taxon>Viridiplantae</taxon>
        <taxon>Streptophyta</taxon>
        <taxon>Embryophyta</taxon>
        <taxon>Tracheophyta</taxon>
        <taxon>Spermatophyta</taxon>
        <taxon>Magnoliopsida</taxon>
        <taxon>eudicotyledons</taxon>
        <taxon>Gunneridae</taxon>
        <taxon>Pentapetalae</taxon>
        <taxon>rosids</taxon>
        <taxon>fabids</taxon>
        <taxon>Malpighiales</taxon>
        <taxon>Rhizophoraceae</taxon>
        <taxon>Rhizophora</taxon>
    </lineage>
</organism>
<dbReference type="PANTHER" id="PTHR31422:SF44">
    <property type="entry name" value="GTD-BINDING DOMAIN-CONTAINING PROTEIN"/>
    <property type="match status" value="1"/>
</dbReference>
<keyword evidence="2 7" id="KW-0812">Transmembrane</keyword>
<accession>A0A2P2K4C2</accession>
<evidence type="ECO:0000256" key="1">
    <source>
        <dbReference type="ARBA" id="ARBA00004370"/>
    </source>
</evidence>
<evidence type="ECO:0000256" key="2">
    <source>
        <dbReference type="ARBA" id="ARBA00022692"/>
    </source>
</evidence>
<dbReference type="InterPro" id="IPR007656">
    <property type="entry name" value="GTD-bd"/>
</dbReference>
<feature type="transmembrane region" description="Helical" evidence="7">
    <location>
        <begin position="40"/>
        <end position="58"/>
    </location>
</feature>
<reference evidence="9" key="1">
    <citation type="submission" date="2018-02" db="EMBL/GenBank/DDBJ databases">
        <title>Rhizophora mucronata_Transcriptome.</title>
        <authorList>
            <person name="Meera S.P."/>
            <person name="Sreeshan A."/>
            <person name="Augustine A."/>
        </authorList>
    </citation>
    <scope>NUCLEOTIDE SEQUENCE</scope>
    <source>
        <tissue evidence="9">Leaf</tissue>
    </source>
</reference>
<dbReference type="PANTHER" id="PTHR31422">
    <property type="entry name" value="BNAANNG28530D PROTEIN"/>
    <property type="match status" value="1"/>
</dbReference>
<sequence length="668" mass="75609">MALESVRSWTLAGLLVAFCELFVAYFLLCGSTYAFFLSKFFCVFGLYLPCPCIGIFGYQNSNLCLHKLLFDWPTRKVIYVQELVKSRFPFDLIWFRDQSCCLGVKEFRDEKCENGVMEMEEEACTSSLSGPRFQSLAGTEGGYNAKRKQIVNQKQKSGIQRRRKRASLGPGKLLSGSTRLVGAGVLHAPTVGKEGRIDFSECLDPANGVEDCFLEVGTAPGGIIIDERIQHRIEINKSYEKEKGVDRDSSSVEKTVSNAECRLGNDGNVVNAIRMLEKELEKEKATHIALYQELEKERAAAATAADEAMAMIFRLQEDKASLEMEVRQYQRMTEEKFAYDEEEINILKEILVTREKENHSLEKEVEGYRQMILLGNKHLEGELSYRITTDGRRLSHSNALNENPLLLSTGVEKSKFVSHKDVATNASWSSNYEPSSNTPDFGRDMTSEQLASSLSTSERLVEEKAELARGEKEQGNNCIMSQEMKISQTFDGIKEEPQRDGEHWNQVSRDMQGSMFDTESTVYDIHVVDDKTTAWNLDGIKQSIPSDGSASDSSVWSHKVLNDCPSTSIAEHETNVHGRSIDTSSQLHMLGDLRVKTLGIDFQENSSQVESERLKIYREVERLSERLRIVQEEKENFTLSAENQQRVSAQLKLVEEIVNHLREIQLLR</sequence>
<name>A0A2P2K4C2_RHIMU</name>
<feature type="domain" description="GTD-binding" evidence="8">
    <location>
        <begin position="271"/>
        <end position="369"/>
    </location>
</feature>
<evidence type="ECO:0000259" key="8">
    <source>
        <dbReference type="PROSITE" id="PS51775"/>
    </source>
</evidence>
<proteinExistence type="predicted"/>
<evidence type="ECO:0000256" key="5">
    <source>
        <dbReference type="SAM" id="Coils"/>
    </source>
</evidence>
<dbReference type="PROSITE" id="PS51775">
    <property type="entry name" value="GTD_BINDING"/>
    <property type="match status" value="1"/>
</dbReference>
<evidence type="ECO:0000313" key="9">
    <source>
        <dbReference type="EMBL" id="MBX00574.1"/>
    </source>
</evidence>
<evidence type="ECO:0000256" key="3">
    <source>
        <dbReference type="ARBA" id="ARBA00022989"/>
    </source>
</evidence>
<dbReference type="AlphaFoldDB" id="A0A2P2K4C2"/>
<dbReference type="EMBL" id="GGEC01020090">
    <property type="protein sequence ID" value="MBX00574.1"/>
    <property type="molecule type" value="Transcribed_RNA"/>
</dbReference>
<dbReference type="GO" id="GO:0016020">
    <property type="term" value="C:membrane"/>
    <property type="evidence" value="ECO:0007669"/>
    <property type="project" value="UniProtKB-SubCell"/>
</dbReference>
<keyword evidence="5" id="KW-0175">Coiled coil</keyword>
<keyword evidence="3 7" id="KW-1133">Transmembrane helix</keyword>
<evidence type="ECO:0000256" key="4">
    <source>
        <dbReference type="ARBA" id="ARBA00023136"/>
    </source>
</evidence>
<feature type="coiled-coil region" evidence="5">
    <location>
        <begin position="273"/>
        <end position="332"/>
    </location>
</feature>
<feature type="region of interest" description="Disordered" evidence="6">
    <location>
        <begin position="427"/>
        <end position="459"/>
    </location>
</feature>
<feature type="compositionally biased region" description="Polar residues" evidence="6">
    <location>
        <begin position="427"/>
        <end position="439"/>
    </location>
</feature>
<evidence type="ECO:0000256" key="6">
    <source>
        <dbReference type="SAM" id="MobiDB-lite"/>
    </source>
</evidence>
<evidence type="ECO:0000256" key="7">
    <source>
        <dbReference type="SAM" id="Phobius"/>
    </source>
</evidence>
<dbReference type="GO" id="GO:0080115">
    <property type="term" value="F:myosin XI tail binding"/>
    <property type="evidence" value="ECO:0007669"/>
    <property type="project" value="UniProtKB-ARBA"/>
</dbReference>
<comment type="subcellular location">
    <subcellularLocation>
        <location evidence="1">Membrane</location>
    </subcellularLocation>
</comment>